<protein>
    <recommendedName>
        <fullName evidence="3">Ig-like domain-containing protein</fullName>
    </recommendedName>
</protein>
<evidence type="ECO:0000259" key="3">
    <source>
        <dbReference type="PROSITE" id="PS50835"/>
    </source>
</evidence>
<dbReference type="PROSITE" id="PS50835">
    <property type="entry name" value="IG_LIKE"/>
    <property type="match status" value="1"/>
</dbReference>
<evidence type="ECO:0000256" key="1">
    <source>
        <dbReference type="SAM" id="MobiDB-lite"/>
    </source>
</evidence>
<reference evidence="4 5" key="1">
    <citation type="submission" date="2024-04" db="EMBL/GenBank/DDBJ databases">
        <title>Flavobacterium sp. DGU99 16S ribosomal RNA gene Genome sequencing and assembly.</title>
        <authorList>
            <person name="Park S."/>
        </authorList>
    </citation>
    <scope>NUCLEOTIDE SEQUENCE [LARGE SCALE GENOMIC DNA]</scope>
    <source>
        <strain evidence="4 5">DGU99</strain>
    </source>
</reference>
<accession>A0ABU9HRA4</accession>
<dbReference type="InterPro" id="IPR007110">
    <property type="entry name" value="Ig-like_dom"/>
</dbReference>
<dbReference type="Pfam" id="PF13573">
    <property type="entry name" value="SprB"/>
    <property type="match status" value="1"/>
</dbReference>
<name>A0ABU9HRA4_9FLAO</name>
<dbReference type="InterPro" id="IPR036179">
    <property type="entry name" value="Ig-like_dom_sf"/>
</dbReference>
<evidence type="ECO:0000313" key="5">
    <source>
        <dbReference type="Proteomes" id="UP001398556"/>
    </source>
</evidence>
<feature type="domain" description="Ig-like" evidence="3">
    <location>
        <begin position="247"/>
        <end position="341"/>
    </location>
</feature>
<dbReference type="Gene3D" id="2.60.40.10">
    <property type="entry name" value="Immunoglobulins"/>
    <property type="match status" value="1"/>
</dbReference>
<dbReference type="EMBL" id="JBBYHU010000044">
    <property type="protein sequence ID" value="MEL1242440.1"/>
    <property type="molecule type" value="Genomic_DNA"/>
</dbReference>
<feature type="signal peptide" evidence="2">
    <location>
        <begin position="1"/>
        <end position="22"/>
    </location>
</feature>
<feature type="region of interest" description="Disordered" evidence="1">
    <location>
        <begin position="29"/>
        <end position="52"/>
    </location>
</feature>
<gene>
    <name evidence="4" type="ORF">AAEO59_15395</name>
</gene>
<feature type="chain" id="PRO_5047142552" description="Ig-like domain-containing protein" evidence="2">
    <location>
        <begin position="23"/>
        <end position="425"/>
    </location>
</feature>
<evidence type="ECO:0000256" key="2">
    <source>
        <dbReference type="SAM" id="SignalP"/>
    </source>
</evidence>
<evidence type="ECO:0000313" key="4">
    <source>
        <dbReference type="EMBL" id="MEL1242440.1"/>
    </source>
</evidence>
<sequence>MKKNFTLIFTLLLCCFYIEGKAQTQFWSDTFESSPSGGTRTPEENGGTTPSPSTAYFKLTDGTTVSQVVPFTGKEGTYYWAGEDHNAVGTGFTASGAQGAATNSTNNELQIEWTGISIAGKTGLSFKGLIAAASTNEPWDNTNACVSGVGTTNTDYIIIEYSIDGGAYTKLISFYNRGSASGTGDKYLFEDTDDNGCGDGTQLTNVFGEFNKSIVGTGTTLRLRIRVFSEGNNEEWGIDNFRLFEAPSCTAPTVTANPSSATICSTSNTTFSISATGATAYQWQVNTGSGFTDIANGGVYSTATTNTLTITGATSGMNGYQYRCVAKDGSCSTTSSSGTLTVSNPSVTPLSQTNVACNGGATGAAAVNAATGGAGGYTYNWTPGNPTGDGTTSVTGLTAGSWTCTVTDANGCTASQNFTITQPTA</sequence>
<dbReference type="InterPro" id="IPR013783">
    <property type="entry name" value="Ig-like_fold"/>
</dbReference>
<feature type="compositionally biased region" description="Polar residues" evidence="1">
    <location>
        <begin position="29"/>
        <end position="39"/>
    </location>
</feature>
<keyword evidence="5" id="KW-1185">Reference proteome</keyword>
<dbReference type="Gene3D" id="2.60.40.740">
    <property type="match status" value="1"/>
</dbReference>
<comment type="caution">
    <text evidence="4">The sequence shown here is derived from an EMBL/GenBank/DDBJ whole genome shotgun (WGS) entry which is preliminary data.</text>
</comment>
<dbReference type="SUPFAM" id="SSF48726">
    <property type="entry name" value="Immunoglobulin"/>
    <property type="match status" value="1"/>
</dbReference>
<proteinExistence type="predicted"/>
<feature type="non-terminal residue" evidence="4">
    <location>
        <position position="425"/>
    </location>
</feature>
<dbReference type="Proteomes" id="UP001398556">
    <property type="component" value="Unassembled WGS sequence"/>
</dbReference>
<keyword evidence="2" id="KW-0732">Signal</keyword>
<organism evidence="4 5">
    <name type="scientific">Flavobacterium flavipallidum</name>
    <dbReference type="NCBI Taxonomy" id="3139140"/>
    <lineage>
        <taxon>Bacteria</taxon>
        <taxon>Pseudomonadati</taxon>
        <taxon>Bacteroidota</taxon>
        <taxon>Flavobacteriia</taxon>
        <taxon>Flavobacteriales</taxon>
        <taxon>Flavobacteriaceae</taxon>
        <taxon>Flavobacterium</taxon>
    </lineage>
</organism>
<dbReference type="InterPro" id="IPR025667">
    <property type="entry name" value="SprB_repeat"/>
</dbReference>